<evidence type="ECO:0000256" key="3">
    <source>
        <dbReference type="ARBA" id="ARBA00022670"/>
    </source>
</evidence>
<keyword evidence="4 9" id="KW-0812">Transmembrane</keyword>
<dbReference type="UniPathway" id="UPA00665"/>
<dbReference type="PANTHER" id="PTHR33695">
    <property type="entry name" value="LIPOPROTEIN SIGNAL PEPTIDASE"/>
    <property type="match status" value="1"/>
</dbReference>
<keyword evidence="2 9" id="KW-1003">Cell membrane</keyword>
<keyword evidence="12" id="KW-1185">Reference proteome</keyword>
<accession>A0A841R2Y7</accession>
<feature type="active site" evidence="9">
    <location>
        <position position="124"/>
    </location>
</feature>
<feature type="active site" evidence="9">
    <location>
        <position position="110"/>
    </location>
</feature>
<dbReference type="AlphaFoldDB" id="A0A841R2Y7"/>
<keyword evidence="5 9" id="KW-0064">Aspartyl protease</keyword>
<reference evidence="11 12" key="1">
    <citation type="submission" date="2020-08" db="EMBL/GenBank/DDBJ databases">
        <title>Genomic Encyclopedia of Type Strains, Phase IV (KMG-IV): sequencing the most valuable type-strain genomes for metagenomic binning, comparative biology and taxonomic classification.</title>
        <authorList>
            <person name="Goeker M."/>
        </authorList>
    </citation>
    <scope>NUCLEOTIDE SEQUENCE [LARGE SCALE GENOMIC DNA]</scope>
    <source>
        <strain evidence="11 12">DSM 21255</strain>
    </source>
</reference>
<sequence>MTFWVALVVIVLDQLTKYYVRATMEIGESIPVIPNMWHWTYIENHGAAFGILAHQQWFFLLVVAILFALFFWYRERIPREPKYFSIAVGMLLGGALGNAWDRFYQGSVTDFFDLRVWPIFNVADIAICVAVVCFCLFFWRRGNA</sequence>
<evidence type="ECO:0000256" key="8">
    <source>
        <dbReference type="ARBA" id="ARBA00023136"/>
    </source>
</evidence>
<keyword evidence="7 9" id="KW-1133">Transmembrane helix</keyword>
<feature type="transmembrane region" description="Helical" evidence="9">
    <location>
        <begin position="120"/>
        <end position="139"/>
    </location>
</feature>
<feature type="transmembrane region" description="Helical" evidence="9">
    <location>
        <begin position="83"/>
        <end position="100"/>
    </location>
</feature>
<dbReference type="GeneID" id="93485758"/>
<dbReference type="PRINTS" id="PR00781">
    <property type="entry name" value="LIPOSIGPTASE"/>
</dbReference>
<evidence type="ECO:0000256" key="10">
    <source>
        <dbReference type="RuleBase" id="RU004181"/>
    </source>
</evidence>
<dbReference type="GO" id="GO:0006508">
    <property type="term" value="P:proteolysis"/>
    <property type="evidence" value="ECO:0007669"/>
    <property type="project" value="UniProtKB-KW"/>
</dbReference>
<comment type="function">
    <text evidence="9">This protein specifically catalyzes the removal of signal peptides from prolipoproteins.</text>
</comment>
<dbReference type="NCBIfam" id="TIGR00077">
    <property type="entry name" value="lspA"/>
    <property type="match status" value="1"/>
</dbReference>
<keyword evidence="8 9" id="KW-0472">Membrane</keyword>
<dbReference type="Proteomes" id="UP000591941">
    <property type="component" value="Unassembled WGS sequence"/>
</dbReference>
<evidence type="ECO:0000313" key="12">
    <source>
        <dbReference type="Proteomes" id="UP000591941"/>
    </source>
</evidence>
<dbReference type="EC" id="3.4.23.36" evidence="9"/>
<keyword evidence="3 9" id="KW-0645">Protease</keyword>
<evidence type="ECO:0000256" key="7">
    <source>
        <dbReference type="ARBA" id="ARBA00022989"/>
    </source>
</evidence>
<dbReference type="HAMAP" id="MF_00161">
    <property type="entry name" value="LspA"/>
    <property type="match status" value="1"/>
</dbReference>
<dbReference type="Pfam" id="PF01252">
    <property type="entry name" value="Peptidase_A8"/>
    <property type="match status" value="1"/>
</dbReference>
<comment type="pathway">
    <text evidence="9">Protein modification; lipoprotein biosynthesis (signal peptide cleavage).</text>
</comment>
<evidence type="ECO:0000256" key="9">
    <source>
        <dbReference type="HAMAP-Rule" id="MF_00161"/>
    </source>
</evidence>
<proteinExistence type="inferred from homology"/>
<organism evidence="11 12">
    <name type="scientific">Negativicoccus succinicivorans</name>
    <dbReference type="NCBI Taxonomy" id="620903"/>
    <lineage>
        <taxon>Bacteria</taxon>
        <taxon>Bacillati</taxon>
        <taxon>Bacillota</taxon>
        <taxon>Negativicutes</taxon>
        <taxon>Veillonellales</taxon>
        <taxon>Veillonellaceae</taxon>
        <taxon>Negativicoccus</taxon>
    </lineage>
</organism>
<evidence type="ECO:0000256" key="2">
    <source>
        <dbReference type="ARBA" id="ARBA00022475"/>
    </source>
</evidence>
<gene>
    <name evidence="9" type="primary">lspA</name>
    <name evidence="11" type="ORF">HNR45_000480</name>
</gene>
<comment type="similarity">
    <text evidence="1 9 10">Belongs to the peptidase A8 family.</text>
</comment>
<dbReference type="PANTHER" id="PTHR33695:SF1">
    <property type="entry name" value="LIPOPROTEIN SIGNAL PEPTIDASE"/>
    <property type="match status" value="1"/>
</dbReference>
<dbReference type="GO" id="GO:0004190">
    <property type="term" value="F:aspartic-type endopeptidase activity"/>
    <property type="evidence" value="ECO:0007669"/>
    <property type="project" value="UniProtKB-UniRule"/>
</dbReference>
<evidence type="ECO:0000256" key="6">
    <source>
        <dbReference type="ARBA" id="ARBA00022801"/>
    </source>
</evidence>
<dbReference type="EMBL" id="JACHHI010000002">
    <property type="protein sequence ID" value="MBB6477450.1"/>
    <property type="molecule type" value="Genomic_DNA"/>
</dbReference>
<evidence type="ECO:0000256" key="5">
    <source>
        <dbReference type="ARBA" id="ARBA00022750"/>
    </source>
</evidence>
<dbReference type="GO" id="GO:0005886">
    <property type="term" value="C:plasma membrane"/>
    <property type="evidence" value="ECO:0007669"/>
    <property type="project" value="UniProtKB-SubCell"/>
</dbReference>
<comment type="caution">
    <text evidence="11">The sequence shown here is derived from an EMBL/GenBank/DDBJ whole genome shotgun (WGS) entry which is preliminary data.</text>
</comment>
<evidence type="ECO:0000256" key="4">
    <source>
        <dbReference type="ARBA" id="ARBA00022692"/>
    </source>
</evidence>
<evidence type="ECO:0000256" key="1">
    <source>
        <dbReference type="ARBA" id="ARBA00006139"/>
    </source>
</evidence>
<comment type="catalytic activity">
    <reaction evidence="9">
        <text>Release of signal peptides from bacterial membrane prolipoproteins. Hydrolyzes -Xaa-Yaa-Zaa-|-(S,diacylglyceryl)Cys-, in which Xaa is hydrophobic (preferably Leu), and Yaa (Ala or Ser) and Zaa (Gly or Ala) have small, neutral side chains.</text>
        <dbReference type="EC" id="3.4.23.36"/>
    </reaction>
</comment>
<comment type="caution">
    <text evidence="9">Lacks conserved residue(s) required for the propagation of feature annotation.</text>
</comment>
<dbReference type="OrthoDB" id="9810259at2"/>
<name>A0A841R2Y7_9FIRM</name>
<feature type="transmembrane region" description="Helical" evidence="9">
    <location>
        <begin position="46"/>
        <end position="71"/>
    </location>
</feature>
<keyword evidence="6 9" id="KW-0378">Hydrolase</keyword>
<comment type="subcellular location">
    <subcellularLocation>
        <location evidence="9">Cell membrane</location>
        <topology evidence="9">Multi-pass membrane protein</topology>
    </subcellularLocation>
</comment>
<evidence type="ECO:0000313" key="11">
    <source>
        <dbReference type="EMBL" id="MBB6477450.1"/>
    </source>
</evidence>
<dbReference type="RefSeq" id="WP_159823111.1">
    <property type="nucleotide sequence ID" value="NZ_CABWNB010000003.1"/>
</dbReference>
<protein>
    <recommendedName>
        <fullName evidence="9">Lipoprotein signal peptidase</fullName>
        <ecNumber evidence="9">3.4.23.36</ecNumber>
    </recommendedName>
    <alternativeName>
        <fullName evidence="9">Prolipoprotein signal peptidase</fullName>
    </alternativeName>
    <alternativeName>
        <fullName evidence="9">Signal peptidase II</fullName>
        <shortName evidence="9">SPase II</shortName>
    </alternativeName>
</protein>
<dbReference type="InterPro" id="IPR001872">
    <property type="entry name" value="Peptidase_A8"/>
</dbReference>